<dbReference type="EMBL" id="BSFJ01000029">
    <property type="protein sequence ID" value="GLK73603.1"/>
    <property type="molecule type" value="Genomic_DNA"/>
</dbReference>
<protein>
    <submittedName>
        <fullName evidence="1">Uncharacterized protein</fullName>
    </submittedName>
</protein>
<reference evidence="1" key="2">
    <citation type="submission" date="2023-01" db="EMBL/GenBank/DDBJ databases">
        <authorList>
            <person name="Sun Q."/>
            <person name="Evtushenko L."/>
        </authorList>
    </citation>
    <scope>NUCLEOTIDE SEQUENCE</scope>
    <source>
        <strain evidence="1">VKM B-2484</strain>
    </source>
</reference>
<accession>A0A9W6N0W7</accession>
<gene>
    <name evidence="1" type="ORF">GCM10017643_37210</name>
</gene>
<name>A0A9W6N0W7_9HYPH</name>
<dbReference type="RefSeq" id="WP_213376058.1">
    <property type="nucleotide sequence ID" value="NZ_BSFJ01000029.1"/>
</dbReference>
<dbReference type="Proteomes" id="UP001143370">
    <property type="component" value="Unassembled WGS sequence"/>
</dbReference>
<organism evidence="1 2">
    <name type="scientific">Ancylobacter dichloromethanicus</name>
    <dbReference type="NCBI Taxonomy" id="518825"/>
    <lineage>
        <taxon>Bacteria</taxon>
        <taxon>Pseudomonadati</taxon>
        <taxon>Pseudomonadota</taxon>
        <taxon>Alphaproteobacteria</taxon>
        <taxon>Hyphomicrobiales</taxon>
        <taxon>Xanthobacteraceae</taxon>
        <taxon>Ancylobacter</taxon>
    </lineage>
</organism>
<sequence>MTQFTPCMIDTASAGSCGTLEKIKEAFGFVPAPQPHIAESSELLEWQALIAEAA</sequence>
<keyword evidence="2" id="KW-1185">Reference proteome</keyword>
<reference evidence="1" key="1">
    <citation type="journal article" date="2014" name="Int. J. Syst. Evol. Microbiol.">
        <title>Complete genome sequence of Corynebacterium casei LMG S-19264T (=DSM 44701T), isolated from a smear-ripened cheese.</title>
        <authorList>
            <consortium name="US DOE Joint Genome Institute (JGI-PGF)"/>
            <person name="Walter F."/>
            <person name="Albersmeier A."/>
            <person name="Kalinowski J."/>
            <person name="Ruckert C."/>
        </authorList>
    </citation>
    <scope>NUCLEOTIDE SEQUENCE</scope>
    <source>
        <strain evidence="1">VKM B-2484</strain>
    </source>
</reference>
<evidence type="ECO:0000313" key="2">
    <source>
        <dbReference type="Proteomes" id="UP001143370"/>
    </source>
</evidence>
<proteinExistence type="predicted"/>
<dbReference type="AlphaFoldDB" id="A0A9W6N0W7"/>
<comment type="caution">
    <text evidence="1">The sequence shown here is derived from an EMBL/GenBank/DDBJ whole genome shotgun (WGS) entry which is preliminary data.</text>
</comment>
<evidence type="ECO:0000313" key="1">
    <source>
        <dbReference type="EMBL" id="GLK73603.1"/>
    </source>
</evidence>